<feature type="transmembrane region" description="Helical" evidence="18">
    <location>
        <begin position="203"/>
        <end position="223"/>
    </location>
</feature>
<comment type="cofactor">
    <cofactor evidence="2">
        <name>[4Fe-4S] cluster</name>
        <dbReference type="ChEBI" id="CHEBI:49883"/>
    </cofactor>
</comment>
<dbReference type="PRINTS" id="PR00344">
    <property type="entry name" value="BCTRLSENSOR"/>
</dbReference>
<evidence type="ECO:0000256" key="3">
    <source>
        <dbReference type="ARBA" id="ARBA00004496"/>
    </source>
</evidence>
<proteinExistence type="predicted"/>
<dbReference type="InterPro" id="IPR005467">
    <property type="entry name" value="His_kinase_dom"/>
</dbReference>
<feature type="domain" description="Histidine kinase" evidence="19">
    <location>
        <begin position="677"/>
        <end position="770"/>
    </location>
</feature>
<name>A0ABT4GIB7_9BACL</name>
<feature type="transmembrane region" description="Helical" evidence="18">
    <location>
        <begin position="303"/>
        <end position="324"/>
    </location>
</feature>
<evidence type="ECO:0000256" key="18">
    <source>
        <dbReference type="SAM" id="Phobius"/>
    </source>
</evidence>
<dbReference type="InterPro" id="IPR011712">
    <property type="entry name" value="Sig_transdc_His_kin_sub3_dim/P"/>
</dbReference>
<dbReference type="SUPFAM" id="SSF50156">
    <property type="entry name" value="PDZ domain-like"/>
    <property type="match status" value="1"/>
</dbReference>
<keyword evidence="6" id="KW-0004">4Fe-4S</keyword>
<keyword evidence="18" id="KW-1133">Transmembrane helix</keyword>
<feature type="transmembrane region" description="Helical" evidence="18">
    <location>
        <begin position="140"/>
        <end position="158"/>
    </location>
</feature>
<keyword evidence="15" id="KW-0411">Iron-sulfur</keyword>
<dbReference type="Proteomes" id="UP001527099">
    <property type="component" value="Unassembled WGS sequence"/>
</dbReference>
<dbReference type="GO" id="GO:0005524">
    <property type="term" value="F:ATP binding"/>
    <property type="evidence" value="ECO:0007669"/>
    <property type="project" value="UniProtKB-KW"/>
</dbReference>
<dbReference type="InterPro" id="IPR036034">
    <property type="entry name" value="PDZ_sf"/>
</dbReference>
<dbReference type="InterPro" id="IPR003594">
    <property type="entry name" value="HATPase_dom"/>
</dbReference>
<evidence type="ECO:0000256" key="17">
    <source>
        <dbReference type="ARBA" id="ARBA00030800"/>
    </source>
</evidence>
<dbReference type="Pfam" id="PF02518">
    <property type="entry name" value="HATPase_c"/>
    <property type="match status" value="1"/>
</dbReference>
<dbReference type="CDD" id="cd16917">
    <property type="entry name" value="HATPase_UhpB-NarQ-NarX-like"/>
    <property type="match status" value="1"/>
</dbReference>
<evidence type="ECO:0000256" key="16">
    <source>
        <dbReference type="ARBA" id="ARBA00024827"/>
    </source>
</evidence>
<dbReference type="EC" id="2.7.13.3" evidence="4"/>
<keyword evidence="11" id="KW-0418">Kinase</keyword>
<evidence type="ECO:0000256" key="8">
    <source>
        <dbReference type="ARBA" id="ARBA00022679"/>
    </source>
</evidence>
<dbReference type="InterPro" id="IPR036890">
    <property type="entry name" value="HATPase_C_sf"/>
</dbReference>
<dbReference type="InterPro" id="IPR004358">
    <property type="entry name" value="Sig_transdc_His_kin-like_C"/>
</dbReference>
<keyword evidence="18" id="KW-0812">Transmembrane</keyword>
<evidence type="ECO:0000256" key="1">
    <source>
        <dbReference type="ARBA" id="ARBA00000085"/>
    </source>
</evidence>
<comment type="function">
    <text evidence="16">Member of the two-component regulatory system NreB/NreC involved in the control of dissimilatory nitrate/nitrite reduction in response to oxygen. NreB functions as a direct oxygen sensor histidine kinase which is autophosphorylated, in the absence of oxygen, probably at the conserved histidine residue, and transfers its phosphate group probably to a conserved aspartate residue of NreC. NreB/NreC activates the expression of the nitrate (narGHJI) and nitrite (nir) reductase operons, as well as the putative nitrate transporter gene narT.</text>
</comment>
<comment type="subcellular location">
    <subcellularLocation>
        <location evidence="3">Cytoplasm</location>
    </subcellularLocation>
</comment>
<keyword evidence="9" id="KW-0479">Metal-binding</keyword>
<evidence type="ECO:0000313" key="20">
    <source>
        <dbReference type="EMBL" id="MCY9695955.1"/>
    </source>
</evidence>
<dbReference type="SMART" id="SM00387">
    <property type="entry name" value="HATPase_c"/>
    <property type="match status" value="1"/>
</dbReference>
<evidence type="ECO:0000313" key="21">
    <source>
        <dbReference type="Proteomes" id="UP001527099"/>
    </source>
</evidence>
<protein>
    <recommendedName>
        <fullName evidence="5">Oxygen sensor histidine kinase NreB</fullName>
        <ecNumber evidence="4">2.7.13.3</ecNumber>
    </recommendedName>
    <alternativeName>
        <fullName evidence="17">Nitrogen regulation protein B</fullName>
    </alternativeName>
</protein>
<keyword evidence="8" id="KW-0808">Transferase</keyword>
<accession>A0ABT4GIB7</accession>
<evidence type="ECO:0000259" key="19">
    <source>
        <dbReference type="PROSITE" id="PS50109"/>
    </source>
</evidence>
<comment type="caution">
    <text evidence="20">The sequence shown here is derived from an EMBL/GenBank/DDBJ whole genome shotgun (WGS) entry which is preliminary data.</text>
</comment>
<keyword evidence="12 20" id="KW-0067">ATP-binding</keyword>
<comment type="catalytic activity">
    <reaction evidence="1">
        <text>ATP + protein L-histidine = ADP + protein N-phospho-L-histidine.</text>
        <dbReference type="EC" id="2.7.13.3"/>
    </reaction>
</comment>
<evidence type="ECO:0000256" key="2">
    <source>
        <dbReference type="ARBA" id="ARBA00001966"/>
    </source>
</evidence>
<evidence type="ECO:0000256" key="14">
    <source>
        <dbReference type="ARBA" id="ARBA00023012"/>
    </source>
</evidence>
<dbReference type="InterPro" id="IPR050482">
    <property type="entry name" value="Sensor_HK_TwoCompSys"/>
</dbReference>
<feature type="transmembrane region" description="Helical" evidence="18">
    <location>
        <begin position="269"/>
        <end position="291"/>
    </location>
</feature>
<dbReference type="RefSeq" id="WP_268617113.1">
    <property type="nucleotide sequence ID" value="NZ_JAMDMX010000083.1"/>
</dbReference>
<feature type="transmembrane region" description="Helical" evidence="18">
    <location>
        <begin position="170"/>
        <end position="191"/>
    </location>
</feature>
<keyword evidence="18" id="KW-0472">Membrane</keyword>
<evidence type="ECO:0000256" key="4">
    <source>
        <dbReference type="ARBA" id="ARBA00012438"/>
    </source>
</evidence>
<evidence type="ECO:0000256" key="9">
    <source>
        <dbReference type="ARBA" id="ARBA00022723"/>
    </source>
</evidence>
<keyword evidence="7" id="KW-0963">Cytoplasm</keyword>
<sequence>MTKSKFVAGLFVSIFVALQIWCSSLIFNFPYIGIYLELTPQQQWVINELDKESASMKLDVKVGDIVKQVDGKLPDEFPAIQKWRIIEQAHTLLISRDGHEYKVEVNINSTTVYDMIPLVEEFVCLFMAALIFIKVRRSPSARLLSAVFLTMAIIYMSLGASVRGDVIGKIAIASFMMVLPIVFYHFLAVFFKEKGNMELSTRILKYLYSISAIGFGLRCLYIFPSMAHSIHYYDGSATLIFFVIVFLFNMYILTILYNKVHKEQSYMSSIIKSVWFSLMISFLPVICISFLPQLITGDRIIDAVYTSWIILFFPISFAYLIASNQLYDIGLVVRRFLFAGLLAILPASLFTGAYAFLFRHVVDEKQILFIFVGVMLLVSTVLYAAEYLTTRLEPFLFPRKYALQFALKKISKNLGTISSFRDLKEIILVDIVSTLQVMGGAIVFQYKNDTEIIYEGEIDTSEVQQLVNSSSLLDHPLYTCMEMNSHEEYTSYLIMTRKKTNTMLAKEERQWLQLITSYLEVSLENVHLIRKLTARLHQFASQLPNENAAQDIQWFRKVMFELQEEERIRIASDLHDTTMQDLFFLKRRISTLADKSTMHQEDQVQLKNMNNFVDMINASLRQSCFELNPHLLKEVGLIQTLKMYLEKESYTTPFELEFQTGNTSVIETKDLHTKRHIFRIVQELLNNAKKHSQASKVKFHIVEKDFCFWLTYEDDGVGFHDRDEVHLKIGASGMGIEQMRSRVLHVGGSFELNTQKGNGTKFTIRIPIEEVISA</sequence>
<dbReference type="Gene3D" id="1.20.5.1930">
    <property type="match status" value="1"/>
</dbReference>
<evidence type="ECO:0000256" key="11">
    <source>
        <dbReference type="ARBA" id="ARBA00022777"/>
    </source>
</evidence>
<dbReference type="Pfam" id="PF07730">
    <property type="entry name" value="HisKA_3"/>
    <property type="match status" value="1"/>
</dbReference>
<dbReference type="PANTHER" id="PTHR24421">
    <property type="entry name" value="NITRATE/NITRITE SENSOR PROTEIN NARX-RELATED"/>
    <property type="match status" value="1"/>
</dbReference>
<keyword evidence="14" id="KW-0902">Two-component regulatory system</keyword>
<keyword evidence="21" id="KW-1185">Reference proteome</keyword>
<feature type="transmembrane region" description="Helical" evidence="18">
    <location>
        <begin position="368"/>
        <end position="389"/>
    </location>
</feature>
<gene>
    <name evidence="20" type="ORF">M5X19_24055</name>
</gene>
<evidence type="ECO:0000256" key="12">
    <source>
        <dbReference type="ARBA" id="ARBA00022840"/>
    </source>
</evidence>
<feature type="transmembrane region" description="Helical" evidence="18">
    <location>
        <begin position="115"/>
        <end position="133"/>
    </location>
</feature>
<reference evidence="20 21" key="1">
    <citation type="submission" date="2022-05" db="EMBL/GenBank/DDBJ databases">
        <title>Genome Sequencing of Bee-Associated Microbes.</title>
        <authorList>
            <person name="Dunlap C."/>
        </authorList>
    </citation>
    <scope>NUCLEOTIDE SEQUENCE [LARGE SCALE GENOMIC DNA]</scope>
    <source>
        <strain evidence="20 21">NRRL B-14421</strain>
    </source>
</reference>
<evidence type="ECO:0000256" key="5">
    <source>
        <dbReference type="ARBA" id="ARBA00017322"/>
    </source>
</evidence>
<evidence type="ECO:0000256" key="13">
    <source>
        <dbReference type="ARBA" id="ARBA00023004"/>
    </source>
</evidence>
<keyword evidence="10" id="KW-0547">Nucleotide-binding</keyword>
<keyword evidence="13" id="KW-0408">Iron</keyword>
<evidence type="ECO:0000256" key="6">
    <source>
        <dbReference type="ARBA" id="ARBA00022485"/>
    </source>
</evidence>
<dbReference type="SUPFAM" id="SSF55874">
    <property type="entry name" value="ATPase domain of HSP90 chaperone/DNA topoisomerase II/histidine kinase"/>
    <property type="match status" value="1"/>
</dbReference>
<evidence type="ECO:0000256" key="7">
    <source>
        <dbReference type="ARBA" id="ARBA00022490"/>
    </source>
</evidence>
<dbReference type="PROSITE" id="PS50109">
    <property type="entry name" value="HIS_KIN"/>
    <property type="match status" value="1"/>
</dbReference>
<evidence type="ECO:0000256" key="15">
    <source>
        <dbReference type="ARBA" id="ARBA00023014"/>
    </source>
</evidence>
<dbReference type="Gene3D" id="3.30.565.10">
    <property type="entry name" value="Histidine kinase-like ATPase, C-terminal domain"/>
    <property type="match status" value="1"/>
</dbReference>
<organism evidence="20 21">
    <name type="scientific">Paenibacillus alginolyticus</name>
    <dbReference type="NCBI Taxonomy" id="59839"/>
    <lineage>
        <taxon>Bacteria</taxon>
        <taxon>Bacillati</taxon>
        <taxon>Bacillota</taxon>
        <taxon>Bacilli</taxon>
        <taxon>Bacillales</taxon>
        <taxon>Paenibacillaceae</taxon>
        <taxon>Paenibacillus</taxon>
    </lineage>
</organism>
<feature type="transmembrane region" description="Helical" evidence="18">
    <location>
        <begin position="336"/>
        <end position="356"/>
    </location>
</feature>
<dbReference type="PANTHER" id="PTHR24421:SF60">
    <property type="entry name" value="SENSOR HISTIDINE KINASE COMP"/>
    <property type="match status" value="1"/>
</dbReference>
<evidence type="ECO:0000256" key="10">
    <source>
        <dbReference type="ARBA" id="ARBA00022741"/>
    </source>
</evidence>
<feature type="transmembrane region" description="Helical" evidence="18">
    <location>
        <begin position="235"/>
        <end position="257"/>
    </location>
</feature>
<dbReference type="EMBL" id="JAMDMX010000083">
    <property type="protein sequence ID" value="MCY9695955.1"/>
    <property type="molecule type" value="Genomic_DNA"/>
</dbReference>